<sequence>MYAYTTFAYAMMAIGSLPTALSIPIGSDSLQPLDKRVSINATCNPRLGGLKPSDRRSAWSQIPQTDTLIQYQTGNPDYLFGLPYIWSVGECTITADLIDIHQSELCLTPILWRYI</sequence>
<gene>
    <name evidence="1" type="ORF">ABVK25_003575</name>
</gene>
<protein>
    <submittedName>
        <fullName evidence="1">Uncharacterized protein</fullName>
    </submittedName>
</protein>
<dbReference type="EMBL" id="JBHFEH010000009">
    <property type="protein sequence ID" value="KAL2055933.1"/>
    <property type="molecule type" value="Genomic_DNA"/>
</dbReference>
<proteinExistence type="predicted"/>
<evidence type="ECO:0000313" key="1">
    <source>
        <dbReference type="EMBL" id="KAL2055933.1"/>
    </source>
</evidence>
<organism evidence="1 2">
    <name type="scientific">Lepraria finkii</name>
    <dbReference type="NCBI Taxonomy" id="1340010"/>
    <lineage>
        <taxon>Eukaryota</taxon>
        <taxon>Fungi</taxon>
        <taxon>Dikarya</taxon>
        <taxon>Ascomycota</taxon>
        <taxon>Pezizomycotina</taxon>
        <taxon>Lecanoromycetes</taxon>
        <taxon>OSLEUM clade</taxon>
        <taxon>Lecanoromycetidae</taxon>
        <taxon>Lecanorales</taxon>
        <taxon>Lecanorineae</taxon>
        <taxon>Stereocaulaceae</taxon>
        <taxon>Lepraria</taxon>
    </lineage>
</organism>
<keyword evidence="2" id="KW-1185">Reference proteome</keyword>
<name>A0ABR4BDK7_9LECA</name>
<dbReference type="Proteomes" id="UP001590951">
    <property type="component" value="Unassembled WGS sequence"/>
</dbReference>
<accession>A0ABR4BDK7</accession>
<evidence type="ECO:0000313" key="2">
    <source>
        <dbReference type="Proteomes" id="UP001590951"/>
    </source>
</evidence>
<comment type="caution">
    <text evidence="1">The sequence shown here is derived from an EMBL/GenBank/DDBJ whole genome shotgun (WGS) entry which is preliminary data.</text>
</comment>
<reference evidence="1 2" key="1">
    <citation type="submission" date="2024-09" db="EMBL/GenBank/DDBJ databases">
        <title>Rethinking Asexuality: The Enigmatic Case of Functional Sexual Genes in Lepraria (Stereocaulaceae).</title>
        <authorList>
            <person name="Doellman M."/>
            <person name="Sun Y."/>
            <person name="Barcenas-Pena A."/>
            <person name="Lumbsch H.T."/>
            <person name="Grewe F."/>
        </authorList>
    </citation>
    <scope>NUCLEOTIDE SEQUENCE [LARGE SCALE GENOMIC DNA]</scope>
    <source>
        <strain evidence="1 2">Grewe 0041</strain>
    </source>
</reference>